<dbReference type="SUPFAM" id="SSF50729">
    <property type="entry name" value="PH domain-like"/>
    <property type="match status" value="1"/>
</dbReference>
<dbReference type="InterPro" id="IPR000980">
    <property type="entry name" value="SH2"/>
</dbReference>
<organism evidence="4 5">
    <name type="scientific">Caenorhabditis bovis</name>
    <dbReference type="NCBI Taxonomy" id="2654633"/>
    <lineage>
        <taxon>Eukaryota</taxon>
        <taxon>Metazoa</taxon>
        <taxon>Ecdysozoa</taxon>
        <taxon>Nematoda</taxon>
        <taxon>Chromadorea</taxon>
        <taxon>Rhabditida</taxon>
        <taxon>Rhabditina</taxon>
        <taxon>Rhabditomorpha</taxon>
        <taxon>Rhabditoidea</taxon>
        <taxon>Rhabditidae</taxon>
        <taxon>Peloderinae</taxon>
        <taxon>Caenorhabditis</taxon>
    </lineage>
</organism>
<reference evidence="4 5" key="1">
    <citation type="submission" date="2020-04" db="EMBL/GenBank/DDBJ databases">
        <authorList>
            <person name="Laetsch R D."/>
            <person name="Stevens L."/>
            <person name="Kumar S."/>
            <person name="Blaxter L. M."/>
        </authorList>
    </citation>
    <scope>NUCLEOTIDE SEQUENCE [LARGE SCALE GENOMIC DNA]</scope>
</reference>
<keyword evidence="1 2" id="KW-0727">SH2 domain</keyword>
<dbReference type="GO" id="GO:0007167">
    <property type="term" value="P:enzyme-linked receptor protein signaling pathway"/>
    <property type="evidence" value="ECO:0007669"/>
    <property type="project" value="TreeGrafter"/>
</dbReference>
<comment type="caution">
    <text evidence="4">The sequence shown here is derived from an EMBL/GenBank/DDBJ whole genome shotgun (WGS) entry which is preliminary data.</text>
</comment>
<dbReference type="GO" id="GO:0005737">
    <property type="term" value="C:cytoplasm"/>
    <property type="evidence" value="ECO:0007669"/>
    <property type="project" value="TreeGrafter"/>
</dbReference>
<dbReference type="InterPro" id="IPR036860">
    <property type="entry name" value="SH2_dom_sf"/>
</dbReference>
<proteinExistence type="predicted"/>
<dbReference type="Proteomes" id="UP000494206">
    <property type="component" value="Unassembled WGS sequence"/>
</dbReference>
<dbReference type="GO" id="GO:0030971">
    <property type="term" value="F:receptor tyrosine kinase binding"/>
    <property type="evidence" value="ECO:0007669"/>
    <property type="project" value="TreeGrafter"/>
</dbReference>
<dbReference type="PANTHER" id="PTHR19969">
    <property type="entry name" value="SH2-SH3 ADAPTOR PROTEIN-RELATED"/>
    <property type="match status" value="1"/>
</dbReference>
<dbReference type="SMART" id="SM00462">
    <property type="entry name" value="PTB"/>
    <property type="match status" value="1"/>
</dbReference>
<dbReference type="GO" id="GO:0016477">
    <property type="term" value="P:cell migration"/>
    <property type="evidence" value="ECO:0007669"/>
    <property type="project" value="TreeGrafter"/>
</dbReference>
<dbReference type="InterPro" id="IPR011993">
    <property type="entry name" value="PH-like_dom_sf"/>
</dbReference>
<protein>
    <recommendedName>
        <fullName evidence="3">SH2 domain-containing protein</fullName>
    </recommendedName>
</protein>
<name>A0A8S1F8R1_9PELO</name>
<dbReference type="Pfam" id="PF00017">
    <property type="entry name" value="SH2"/>
    <property type="match status" value="1"/>
</dbReference>
<dbReference type="AlphaFoldDB" id="A0A8S1F8R1"/>
<dbReference type="PROSITE" id="PS50001">
    <property type="entry name" value="SH2"/>
    <property type="match status" value="1"/>
</dbReference>
<evidence type="ECO:0000313" key="4">
    <source>
        <dbReference type="EMBL" id="CAB3408287.1"/>
    </source>
</evidence>
<dbReference type="Pfam" id="PF00640">
    <property type="entry name" value="PID"/>
    <property type="match status" value="1"/>
</dbReference>
<feature type="domain" description="SH2" evidence="3">
    <location>
        <begin position="212"/>
        <end position="311"/>
    </location>
</feature>
<evidence type="ECO:0000256" key="2">
    <source>
        <dbReference type="PROSITE-ProRule" id="PRU00191"/>
    </source>
</evidence>
<dbReference type="SMART" id="SM00252">
    <property type="entry name" value="SH2"/>
    <property type="match status" value="1"/>
</dbReference>
<dbReference type="InterPro" id="IPR051184">
    <property type="entry name" value="Tyrosine-phos_adapter"/>
</dbReference>
<dbReference type="InterPro" id="IPR006020">
    <property type="entry name" value="PTB/PI_dom"/>
</dbReference>
<dbReference type="SUPFAM" id="SSF55550">
    <property type="entry name" value="SH2 domain"/>
    <property type="match status" value="1"/>
</dbReference>
<gene>
    <name evidence="4" type="ORF">CBOVIS_LOCUS10084</name>
</gene>
<accession>A0A8S1F8R1</accession>
<dbReference type="PRINTS" id="PR00401">
    <property type="entry name" value="SH2DOMAIN"/>
</dbReference>
<dbReference type="EMBL" id="CADEPM010000007">
    <property type="protein sequence ID" value="CAB3408287.1"/>
    <property type="molecule type" value="Genomic_DNA"/>
</dbReference>
<dbReference type="GO" id="GO:0035591">
    <property type="term" value="F:signaling adaptor activity"/>
    <property type="evidence" value="ECO:0007669"/>
    <property type="project" value="TreeGrafter"/>
</dbReference>
<keyword evidence="5" id="KW-1185">Reference proteome</keyword>
<evidence type="ECO:0000256" key="1">
    <source>
        <dbReference type="ARBA" id="ARBA00022999"/>
    </source>
</evidence>
<dbReference type="Gene3D" id="3.30.505.10">
    <property type="entry name" value="SH2 domain"/>
    <property type="match status" value="1"/>
</dbReference>
<evidence type="ECO:0000259" key="3">
    <source>
        <dbReference type="PROSITE" id="PS50001"/>
    </source>
</evidence>
<dbReference type="Gene3D" id="2.30.29.30">
    <property type="entry name" value="Pleckstrin-homology domain (PH domain)/Phosphotyrosine-binding domain (PTB)"/>
    <property type="match status" value="1"/>
</dbReference>
<evidence type="ECO:0000313" key="5">
    <source>
        <dbReference type="Proteomes" id="UP000494206"/>
    </source>
</evidence>
<dbReference type="PANTHER" id="PTHR19969:SF5">
    <property type="entry name" value="CRK-LIKE PROTEIN"/>
    <property type="match status" value="1"/>
</dbReference>
<dbReference type="OrthoDB" id="9938362at2759"/>
<sequence>MPTRVNARFADDLRQSGVSFAATHIGTAVITSSVNSMSREIRDMIAPECILHISGLASLAPPHEINPAVASYIGEIVQETKKIEINITSKMIKVIYQNRLLHRLPLHLFSVAAKGEKGTRMENMIGFIAKNKQETDRRCFVVDTSEINRIWDTLNAAIYVARLDESPKEQPTTSNDGFAVPELPSRFRNSVTSSSTENLDPDVARDVKNQHWYHGILSRVDAQALLKNPGDFLVRQSDHSPGQYILSGLTSENEPKHLILLDDHKKVRTRDREFATITHLIDYHTLNGIAVVVSVSKERPSESALNLINPIPRA</sequence>